<accession>A0A5C7AVA2</accession>
<comment type="caution">
    <text evidence="4">The sequence shown here is derived from an EMBL/GenBank/DDBJ whole genome shotgun (WGS) entry which is preliminary data.</text>
</comment>
<dbReference type="Pfam" id="PF01156">
    <property type="entry name" value="IU_nuc_hydro"/>
    <property type="match status" value="1"/>
</dbReference>
<dbReference type="AlphaFoldDB" id="A0A5C7AVA2"/>
<name>A0A5C7AVA2_9FLAO</name>
<dbReference type="EMBL" id="VOSC01000019">
    <property type="protein sequence ID" value="TXE11583.1"/>
    <property type="molecule type" value="Genomic_DNA"/>
</dbReference>
<dbReference type="GO" id="GO:0005829">
    <property type="term" value="C:cytosol"/>
    <property type="evidence" value="ECO:0007669"/>
    <property type="project" value="TreeGrafter"/>
</dbReference>
<dbReference type="OrthoDB" id="2530052at2"/>
<organism evidence="4 5">
    <name type="scientific">Seonamhaeicola algicola</name>
    <dbReference type="NCBI Taxonomy" id="1719036"/>
    <lineage>
        <taxon>Bacteria</taxon>
        <taxon>Pseudomonadati</taxon>
        <taxon>Bacteroidota</taxon>
        <taxon>Flavobacteriia</taxon>
        <taxon>Flavobacteriales</taxon>
        <taxon>Flavobacteriaceae</taxon>
    </lineage>
</organism>
<dbReference type="PANTHER" id="PTHR12304">
    <property type="entry name" value="INOSINE-URIDINE PREFERRING NUCLEOSIDE HYDROLASE"/>
    <property type="match status" value="1"/>
</dbReference>
<proteinExistence type="predicted"/>
<evidence type="ECO:0000256" key="1">
    <source>
        <dbReference type="ARBA" id="ARBA00022801"/>
    </source>
</evidence>
<dbReference type="SUPFAM" id="SSF53590">
    <property type="entry name" value="Nucleoside hydrolase"/>
    <property type="match status" value="1"/>
</dbReference>
<keyword evidence="1" id="KW-0378">Hydrolase</keyword>
<dbReference type="GO" id="GO:0008477">
    <property type="term" value="F:purine nucleosidase activity"/>
    <property type="evidence" value="ECO:0007669"/>
    <property type="project" value="TreeGrafter"/>
</dbReference>
<dbReference type="InterPro" id="IPR036452">
    <property type="entry name" value="Ribo_hydro-like"/>
</dbReference>
<dbReference type="Gene3D" id="3.90.245.10">
    <property type="entry name" value="Ribonucleoside hydrolase-like"/>
    <property type="match status" value="1"/>
</dbReference>
<dbReference type="InterPro" id="IPR023186">
    <property type="entry name" value="IUNH"/>
</dbReference>
<evidence type="ECO:0000256" key="2">
    <source>
        <dbReference type="ARBA" id="ARBA00023295"/>
    </source>
</evidence>
<evidence type="ECO:0000259" key="3">
    <source>
        <dbReference type="Pfam" id="PF01156"/>
    </source>
</evidence>
<gene>
    <name evidence="4" type="ORF">FUA26_05815</name>
</gene>
<reference evidence="5" key="1">
    <citation type="submission" date="2019-08" db="EMBL/GenBank/DDBJ databases">
        <title>Seonamhaeicola sediminis sp. nov., isolated from marine sediment.</title>
        <authorList>
            <person name="Cao W.R."/>
        </authorList>
    </citation>
    <scope>NUCLEOTIDE SEQUENCE [LARGE SCALE GENOMIC DNA]</scope>
    <source>
        <strain evidence="5">Gy8</strain>
    </source>
</reference>
<evidence type="ECO:0000313" key="4">
    <source>
        <dbReference type="EMBL" id="TXE11583.1"/>
    </source>
</evidence>
<dbReference type="PANTHER" id="PTHR12304:SF4">
    <property type="entry name" value="URIDINE NUCLEOSIDASE"/>
    <property type="match status" value="1"/>
</dbReference>
<protein>
    <recommendedName>
        <fullName evidence="3">Inosine/uridine-preferring nucleoside hydrolase domain-containing protein</fullName>
    </recommendedName>
</protein>
<feature type="domain" description="Inosine/uridine-preferring nucleoside hydrolase" evidence="3">
    <location>
        <begin position="47"/>
        <end position="289"/>
    </location>
</feature>
<dbReference type="Proteomes" id="UP000321790">
    <property type="component" value="Unassembled WGS sequence"/>
</dbReference>
<evidence type="ECO:0000313" key="5">
    <source>
        <dbReference type="Proteomes" id="UP000321790"/>
    </source>
</evidence>
<keyword evidence="2" id="KW-0326">Glycosidase</keyword>
<dbReference type="GO" id="GO:0006152">
    <property type="term" value="P:purine nucleoside catabolic process"/>
    <property type="evidence" value="ECO:0007669"/>
    <property type="project" value="TreeGrafter"/>
</dbReference>
<dbReference type="InterPro" id="IPR001910">
    <property type="entry name" value="Inosine/uridine_hydrolase_dom"/>
</dbReference>
<sequence length="327" mass="37166">MRRHQDNFNLVHVIYFKIYTMKNSLLIYVFMALFCVSLTQAQTKIPLIIDADTANEVDDLFALVRAINAPEFNLLGITSAQFHTSPLATDSTVVESQRINEKIIELLKVKNIALPLGANKPLADKHKPMPSPASAFIIKKAHQATINNKLHVVILGSCTNVASAILTDPSIISKIKVHYLGFWHNPKTNSYNKKEFNSGNDVIAVNVLLNTPKLDLSVMTATTSQHLVFTKKTVDSKLKGKGGIANYLVNRWETYKRWWTKKDPKQKKWIMWDVAIIEALAHPEFTKSNTFLTPAENTQRHISIYTHIDTKKMEADFWQHFKTLLNK</sequence>
<keyword evidence="5" id="KW-1185">Reference proteome</keyword>